<evidence type="ECO:0000313" key="1">
    <source>
        <dbReference type="EMBL" id="AJG24394.1"/>
    </source>
</evidence>
<proteinExistence type="predicted"/>
<gene>
    <name evidence="1" type="ORF">RR42_s2813</name>
</gene>
<sequence length="73" mass="8176">MDCREEPAADAAELAGNTGRPQRSVLRLAGWQRNVLPGLARGSIWHVGHIRIRIRIRIRISAPTCRRPQLTSP</sequence>
<dbReference type="AlphaFoldDB" id="A0A0C4YQW0"/>
<reference evidence="1 2" key="1">
    <citation type="journal article" date="2015" name="Genome Announc.">
        <title>Complete Genome Sequence of Cupriavidus basilensis 4G11, Isolated from the Oak Ridge Field Research Center Site.</title>
        <authorList>
            <person name="Ray J."/>
            <person name="Waters R.J."/>
            <person name="Skerker J.M."/>
            <person name="Kuehl J.V."/>
            <person name="Price M.N."/>
            <person name="Huang J."/>
            <person name="Chakraborty R."/>
            <person name="Arkin A.P."/>
            <person name="Deutschbauer A."/>
        </authorList>
    </citation>
    <scope>NUCLEOTIDE SEQUENCE [LARGE SCALE GENOMIC DNA]</scope>
    <source>
        <strain evidence="1">4G11</strain>
    </source>
</reference>
<evidence type="ECO:0000313" key="2">
    <source>
        <dbReference type="Proteomes" id="UP000031843"/>
    </source>
</evidence>
<protein>
    <submittedName>
        <fullName evidence="1">Uncharacterized protein</fullName>
    </submittedName>
</protein>
<keyword evidence="2" id="KW-1185">Reference proteome</keyword>
<dbReference type="EMBL" id="CP010537">
    <property type="protein sequence ID" value="AJG24394.1"/>
    <property type="molecule type" value="Genomic_DNA"/>
</dbReference>
<organism evidence="1 2">
    <name type="scientific">Cupriavidus basilensis</name>
    <dbReference type="NCBI Taxonomy" id="68895"/>
    <lineage>
        <taxon>Bacteria</taxon>
        <taxon>Pseudomonadati</taxon>
        <taxon>Pseudomonadota</taxon>
        <taxon>Betaproteobacteria</taxon>
        <taxon>Burkholderiales</taxon>
        <taxon>Burkholderiaceae</taxon>
        <taxon>Cupriavidus</taxon>
    </lineage>
</organism>
<dbReference type="Proteomes" id="UP000031843">
    <property type="component" value="Chromosome secondary"/>
</dbReference>
<name>A0A0C4YQW0_9BURK</name>
<accession>A0A0C4YQW0</accession>
<dbReference type="KEGG" id="cbw:RR42_s2813"/>